<evidence type="ECO:0000256" key="4">
    <source>
        <dbReference type="ARBA" id="ARBA00022547"/>
    </source>
</evidence>
<evidence type="ECO:0000256" key="5">
    <source>
        <dbReference type="ARBA" id="ARBA00022692"/>
    </source>
</evidence>
<reference evidence="13" key="1">
    <citation type="journal article" date="2014" name="Gene">
        <title>Eight new mtDNA sequences of glass sponges reveal an extensive usage of +1 frameshifting in mitochondrial translation.</title>
        <authorList>
            <person name="Haen K.M."/>
            <person name="Pett W."/>
            <person name="Lavrov D.V."/>
        </authorList>
    </citation>
    <scope>NUCLEOTIDE SEQUENCE</scope>
</reference>
<dbReference type="GO" id="GO:0016787">
    <property type="term" value="F:hydrolase activity"/>
    <property type="evidence" value="ECO:0007669"/>
    <property type="project" value="UniProtKB-KW"/>
</dbReference>
<keyword evidence="4" id="KW-0138">CF(0)</keyword>
<feature type="transmembrane region" description="Helical" evidence="12">
    <location>
        <begin position="110"/>
        <end position="129"/>
    </location>
</feature>
<evidence type="ECO:0000256" key="3">
    <source>
        <dbReference type="ARBA" id="ARBA00022448"/>
    </source>
</evidence>
<dbReference type="SUPFAM" id="SSF81336">
    <property type="entry name" value="F1F0 ATP synthase subunit A"/>
    <property type="match status" value="1"/>
</dbReference>
<protein>
    <recommendedName>
        <fullName evidence="11">ATP synthase subunit a</fullName>
    </recommendedName>
</protein>
<dbReference type="InterPro" id="IPR035908">
    <property type="entry name" value="F0_ATP_A_sf"/>
</dbReference>
<evidence type="ECO:0000256" key="9">
    <source>
        <dbReference type="ARBA" id="ARBA00023136"/>
    </source>
</evidence>
<evidence type="ECO:0000256" key="8">
    <source>
        <dbReference type="ARBA" id="ARBA00023065"/>
    </source>
</evidence>
<keyword evidence="5 12" id="KW-0812">Transmembrane</keyword>
<sequence>MNAAYFDQFRINNLIHLQIIETSVTISNLIITLIITLTIIKFSLKQIKIIPNHLNLIIEIIFNTIKNVCVEHLNTHTQIYLPIIFSFFILIVCINLTGLLPYVFTLTSHIIITFTLSFSILITTTLIGLKKWNTIFLSILTPQSAPIILSPFLILIETISYTTRIISLSVRLTANISAGHLLFAILSSFIIETITNNLYLISIIPIIILTFVTLLEILVAIIQAYVFTLLTTIYLSNAIKLH</sequence>
<keyword evidence="13" id="KW-0378">Hydrolase</keyword>
<dbReference type="GO" id="GO:0005743">
    <property type="term" value="C:mitochondrial inner membrane"/>
    <property type="evidence" value="ECO:0007669"/>
    <property type="project" value="UniProtKB-SubCell"/>
</dbReference>
<keyword evidence="6" id="KW-0375">Hydrogen ion transport</keyword>
<evidence type="ECO:0000256" key="6">
    <source>
        <dbReference type="ARBA" id="ARBA00022781"/>
    </source>
</evidence>
<keyword evidence="8" id="KW-0406">Ion transport</keyword>
<evidence type="ECO:0000256" key="1">
    <source>
        <dbReference type="ARBA" id="ARBA00004141"/>
    </source>
</evidence>
<geneLocation type="mitochondrion" evidence="13"/>
<dbReference type="PANTHER" id="PTHR11410">
    <property type="entry name" value="ATP SYNTHASE SUBUNIT A"/>
    <property type="match status" value="1"/>
</dbReference>
<dbReference type="PROSITE" id="PS00449">
    <property type="entry name" value="ATPASE_A"/>
    <property type="match status" value="1"/>
</dbReference>
<dbReference type="HAMAP" id="MF_01393">
    <property type="entry name" value="ATP_synth_a_bact"/>
    <property type="match status" value="1"/>
</dbReference>
<dbReference type="PRINTS" id="PR00123">
    <property type="entry name" value="ATPASEA"/>
</dbReference>
<dbReference type="NCBIfam" id="TIGR01131">
    <property type="entry name" value="ATP_synt_6_or_A"/>
    <property type="match status" value="1"/>
</dbReference>
<feature type="transmembrane region" description="Helical" evidence="12">
    <location>
        <begin position="135"/>
        <end position="156"/>
    </location>
</feature>
<dbReference type="GO" id="GO:0045259">
    <property type="term" value="C:proton-transporting ATP synthase complex"/>
    <property type="evidence" value="ECO:0007669"/>
    <property type="project" value="UniProtKB-KW"/>
</dbReference>
<evidence type="ECO:0000313" key="13">
    <source>
        <dbReference type="EMBL" id="AJF93989.1"/>
    </source>
</evidence>
<dbReference type="PANTHER" id="PTHR11410:SF0">
    <property type="entry name" value="ATP SYNTHASE SUBUNIT A"/>
    <property type="match status" value="1"/>
</dbReference>
<dbReference type="InterPro" id="IPR000568">
    <property type="entry name" value="ATP_synth_F0_asu"/>
</dbReference>
<keyword evidence="3" id="KW-0813">Transport</keyword>
<dbReference type="Gene3D" id="1.20.120.220">
    <property type="entry name" value="ATP synthase, F0 complex, subunit A"/>
    <property type="match status" value="1"/>
</dbReference>
<dbReference type="InterPro" id="IPR045083">
    <property type="entry name" value="ATP_synth_F0_asu_bact/mt"/>
</dbReference>
<keyword evidence="10" id="KW-0066">ATP synthesis</keyword>
<comment type="subcellular location">
    <subcellularLocation>
        <location evidence="1">Membrane</location>
        <topology evidence="1">Multi-pass membrane protein</topology>
    </subcellularLocation>
    <subcellularLocation>
        <location evidence="11">Mitochondrion inner membrane</location>
        <topology evidence="11">Multi-pass membrane protein</topology>
    </subcellularLocation>
</comment>
<dbReference type="CDD" id="cd00310">
    <property type="entry name" value="ATP-synt_Fo_a_6"/>
    <property type="match status" value="1"/>
</dbReference>
<dbReference type="EMBL" id="KM580074">
    <property type="protein sequence ID" value="AJF93989.1"/>
    <property type="molecule type" value="Genomic_DNA"/>
</dbReference>
<gene>
    <name evidence="13" type="primary">atp6</name>
</gene>
<keyword evidence="9 12" id="KW-0472">Membrane</keyword>
<name>A0A0N7AFS9_9METZ</name>
<keyword evidence="13" id="KW-0496">Mitochondrion</keyword>
<keyword evidence="7 12" id="KW-1133">Transmembrane helix</keyword>
<feature type="transmembrane region" description="Helical" evidence="12">
    <location>
        <begin position="203"/>
        <end position="236"/>
    </location>
</feature>
<dbReference type="Pfam" id="PF00119">
    <property type="entry name" value="ATP-synt_A"/>
    <property type="match status" value="1"/>
</dbReference>
<feature type="transmembrane region" description="Helical" evidence="12">
    <location>
        <begin position="79"/>
        <end position="103"/>
    </location>
</feature>
<dbReference type="GO" id="GO:0046933">
    <property type="term" value="F:proton-transporting ATP synthase activity, rotational mechanism"/>
    <property type="evidence" value="ECO:0007669"/>
    <property type="project" value="TreeGrafter"/>
</dbReference>
<organism evidence="13">
    <name type="scientific">Tabachnickia sp. DVL-2014</name>
    <dbReference type="NCBI Taxonomy" id="1569960"/>
    <lineage>
        <taxon>Eukaryota</taxon>
        <taxon>Metazoa</taxon>
        <taxon>Porifera</taxon>
        <taxon>Hexactinellida</taxon>
        <taxon>Amphidiscophora</taxon>
        <taxon>Amphidiscosida</taxon>
        <taxon>Hyalonematidae</taxon>
        <taxon>Tabachnickia</taxon>
    </lineage>
</organism>
<comment type="similarity">
    <text evidence="2">Belongs to the ATPase A chain family.</text>
</comment>
<accession>A0A0N7AFS9</accession>
<dbReference type="AlphaFoldDB" id="A0A0N7AFS9"/>
<evidence type="ECO:0000256" key="12">
    <source>
        <dbReference type="SAM" id="Phobius"/>
    </source>
</evidence>
<dbReference type="InterPro" id="IPR023011">
    <property type="entry name" value="ATP_synth_F0_asu_AS"/>
</dbReference>
<evidence type="ECO:0000256" key="11">
    <source>
        <dbReference type="RuleBase" id="RU004450"/>
    </source>
</evidence>
<feature type="transmembrane region" description="Helical" evidence="12">
    <location>
        <begin position="168"/>
        <end position="191"/>
    </location>
</feature>
<evidence type="ECO:0000256" key="2">
    <source>
        <dbReference type="ARBA" id="ARBA00006810"/>
    </source>
</evidence>
<proteinExistence type="inferred from homology"/>
<evidence type="ECO:0000256" key="10">
    <source>
        <dbReference type="ARBA" id="ARBA00023310"/>
    </source>
</evidence>
<evidence type="ECO:0000256" key="7">
    <source>
        <dbReference type="ARBA" id="ARBA00022989"/>
    </source>
</evidence>